<feature type="compositionally biased region" description="Basic and acidic residues" evidence="1">
    <location>
        <begin position="109"/>
        <end position="126"/>
    </location>
</feature>
<feature type="compositionally biased region" description="Basic and acidic residues" evidence="1">
    <location>
        <begin position="75"/>
        <end position="88"/>
    </location>
</feature>
<dbReference type="AlphaFoldDB" id="A0AAW0AGP0"/>
<gene>
    <name evidence="2" type="ORF">R3P38DRAFT_2791675</name>
</gene>
<evidence type="ECO:0000313" key="3">
    <source>
        <dbReference type="Proteomes" id="UP001362999"/>
    </source>
</evidence>
<sequence length="214" mass="23741">MTSIRSSLTQFVDQFELGPSEPPPLFPSHRNNNMTQPKKGRINNKNKDPSAAAEAKRIASATYYRQNPNQRRHNSGKETNSDGRETRRAQIKANRRKSDKSRPKKNALRNKESNSRGLADAEKESTEVLASRSRSPARPGHADRSAFGVEDEDEDSDEFEEGMGMRTISEVAGDPHGIGSAPEIDWELSPITRQEQVSQEEQASDVPIPASSSL</sequence>
<feature type="compositionally biased region" description="Polar residues" evidence="1">
    <location>
        <begin position="191"/>
        <end position="201"/>
    </location>
</feature>
<dbReference type="Proteomes" id="UP001362999">
    <property type="component" value="Unassembled WGS sequence"/>
</dbReference>
<proteinExistence type="predicted"/>
<protein>
    <submittedName>
        <fullName evidence="2">Uncharacterized protein</fullName>
    </submittedName>
</protein>
<feature type="compositionally biased region" description="Basic residues" evidence="1">
    <location>
        <begin position="89"/>
        <end position="108"/>
    </location>
</feature>
<dbReference type="EMBL" id="JAWWNJ010000068">
    <property type="protein sequence ID" value="KAK7008242.1"/>
    <property type="molecule type" value="Genomic_DNA"/>
</dbReference>
<organism evidence="2 3">
    <name type="scientific">Favolaschia claudopus</name>
    <dbReference type="NCBI Taxonomy" id="2862362"/>
    <lineage>
        <taxon>Eukaryota</taxon>
        <taxon>Fungi</taxon>
        <taxon>Dikarya</taxon>
        <taxon>Basidiomycota</taxon>
        <taxon>Agaricomycotina</taxon>
        <taxon>Agaricomycetes</taxon>
        <taxon>Agaricomycetidae</taxon>
        <taxon>Agaricales</taxon>
        <taxon>Marasmiineae</taxon>
        <taxon>Mycenaceae</taxon>
        <taxon>Favolaschia</taxon>
    </lineage>
</organism>
<reference evidence="2 3" key="1">
    <citation type="journal article" date="2024" name="J Genomics">
        <title>Draft genome sequencing and assembly of Favolaschia claudopus CIRM-BRFM 2984 isolated from oak limbs.</title>
        <authorList>
            <person name="Navarro D."/>
            <person name="Drula E."/>
            <person name="Chaduli D."/>
            <person name="Cazenave R."/>
            <person name="Ahrendt S."/>
            <person name="Wang J."/>
            <person name="Lipzen A."/>
            <person name="Daum C."/>
            <person name="Barry K."/>
            <person name="Grigoriev I.V."/>
            <person name="Favel A."/>
            <person name="Rosso M.N."/>
            <person name="Martin F."/>
        </authorList>
    </citation>
    <scope>NUCLEOTIDE SEQUENCE [LARGE SCALE GENOMIC DNA]</scope>
    <source>
        <strain evidence="2 3">CIRM-BRFM 2984</strain>
    </source>
</reference>
<feature type="region of interest" description="Disordered" evidence="1">
    <location>
        <begin position="1"/>
        <end position="214"/>
    </location>
</feature>
<evidence type="ECO:0000256" key="1">
    <source>
        <dbReference type="SAM" id="MobiDB-lite"/>
    </source>
</evidence>
<accession>A0AAW0AGP0</accession>
<comment type="caution">
    <text evidence="2">The sequence shown here is derived from an EMBL/GenBank/DDBJ whole genome shotgun (WGS) entry which is preliminary data.</text>
</comment>
<feature type="compositionally biased region" description="Acidic residues" evidence="1">
    <location>
        <begin position="149"/>
        <end position="161"/>
    </location>
</feature>
<evidence type="ECO:0000313" key="2">
    <source>
        <dbReference type="EMBL" id="KAK7008242.1"/>
    </source>
</evidence>
<feature type="compositionally biased region" description="Polar residues" evidence="1">
    <location>
        <begin position="1"/>
        <end position="12"/>
    </location>
</feature>
<name>A0AAW0AGP0_9AGAR</name>
<keyword evidence="3" id="KW-1185">Reference proteome</keyword>